<dbReference type="PANTHER" id="PTHR21421">
    <property type="entry name" value="GUSTATORY RECEPTOR"/>
    <property type="match status" value="1"/>
</dbReference>
<comment type="similarity">
    <text evidence="2">Belongs to the insect chemoreceptor superfamily. Gustatory receptor (GR) family. Gr5a subfamily.</text>
</comment>
<feature type="transmembrane region" description="Helical" evidence="10">
    <location>
        <begin position="175"/>
        <end position="193"/>
    </location>
</feature>
<dbReference type="Proteomes" id="UP000007798">
    <property type="component" value="Unassembled WGS sequence"/>
</dbReference>
<feature type="transmembrane region" description="Helical" evidence="10">
    <location>
        <begin position="416"/>
        <end position="433"/>
    </location>
</feature>
<dbReference type="PIRSF" id="PIRSF038981">
    <property type="entry name" value="GRP"/>
    <property type="match status" value="1"/>
</dbReference>
<dbReference type="GO" id="GO:0007165">
    <property type="term" value="P:signal transduction"/>
    <property type="evidence" value="ECO:0007669"/>
    <property type="project" value="UniProtKB-KW"/>
</dbReference>
<evidence type="ECO:0000256" key="3">
    <source>
        <dbReference type="ARBA" id="ARBA00022475"/>
    </source>
</evidence>
<dbReference type="OMA" id="HRAIRPY"/>
<feature type="transmembrane region" description="Helical" evidence="10">
    <location>
        <begin position="123"/>
        <end position="140"/>
    </location>
</feature>
<evidence type="ECO:0000256" key="10">
    <source>
        <dbReference type="SAM" id="Phobius"/>
    </source>
</evidence>
<dbReference type="InterPro" id="IPR009318">
    <property type="entry name" value="Gustatory_rcpt"/>
</dbReference>
<dbReference type="PANTHER" id="PTHR21421:SF34">
    <property type="entry name" value="GUSTATORY RECEPTOR FOR SUGAR TASTE 61A-RELATED"/>
    <property type="match status" value="1"/>
</dbReference>
<accession>B4MMP4</accession>
<name>B4MMP4_DROWI</name>
<evidence type="ECO:0000256" key="1">
    <source>
        <dbReference type="ARBA" id="ARBA00004651"/>
    </source>
</evidence>
<proteinExistence type="inferred from homology"/>
<comment type="function">
    <text evidence="9">Plays a role in the sugar gustatory response.</text>
</comment>
<keyword evidence="5 10" id="KW-1133">Transmembrane helix</keyword>
<keyword evidence="12" id="KW-1185">Reference proteome</keyword>
<evidence type="ECO:0000256" key="8">
    <source>
        <dbReference type="ARBA" id="ARBA00023224"/>
    </source>
</evidence>
<evidence type="ECO:0000313" key="11">
    <source>
        <dbReference type="EMBL" id="EDW73450.1"/>
    </source>
</evidence>
<keyword evidence="3" id="KW-1003">Cell membrane</keyword>
<dbReference type="KEGG" id="dwi:6638545"/>
<evidence type="ECO:0000256" key="6">
    <source>
        <dbReference type="ARBA" id="ARBA00023136"/>
    </source>
</evidence>
<feature type="transmembrane region" description="Helical" evidence="10">
    <location>
        <begin position="146"/>
        <end position="163"/>
    </location>
</feature>
<feature type="transmembrane region" description="Helical" evidence="10">
    <location>
        <begin position="308"/>
        <end position="332"/>
    </location>
</feature>
<evidence type="ECO:0000256" key="2">
    <source>
        <dbReference type="ARBA" id="ARBA00005327"/>
    </source>
</evidence>
<reference evidence="11 12" key="1">
    <citation type="journal article" date="2007" name="Nature">
        <title>Evolution of genes and genomes on the Drosophila phylogeny.</title>
        <authorList>
            <consortium name="Drosophila 12 Genomes Consortium"/>
            <person name="Clark A.G."/>
            <person name="Eisen M.B."/>
            <person name="Smith D.R."/>
            <person name="Bergman C.M."/>
            <person name="Oliver B."/>
            <person name="Markow T.A."/>
            <person name="Kaufman T.C."/>
            <person name="Kellis M."/>
            <person name="Gelbart W."/>
            <person name="Iyer V.N."/>
            <person name="Pollard D.A."/>
            <person name="Sackton T.B."/>
            <person name="Larracuente A.M."/>
            <person name="Singh N.D."/>
            <person name="Abad J.P."/>
            <person name="Abt D.N."/>
            <person name="Adryan B."/>
            <person name="Aguade M."/>
            <person name="Akashi H."/>
            <person name="Anderson W.W."/>
            <person name="Aquadro C.F."/>
            <person name="Ardell D.H."/>
            <person name="Arguello R."/>
            <person name="Artieri C.G."/>
            <person name="Barbash D.A."/>
            <person name="Barker D."/>
            <person name="Barsanti P."/>
            <person name="Batterham P."/>
            <person name="Batzoglou S."/>
            <person name="Begun D."/>
            <person name="Bhutkar A."/>
            <person name="Blanco E."/>
            <person name="Bosak S.A."/>
            <person name="Bradley R.K."/>
            <person name="Brand A.D."/>
            <person name="Brent M.R."/>
            <person name="Brooks A.N."/>
            <person name="Brown R.H."/>
            <person name="Butlin R.K."/>
            <person name="Caggese C."/>
            <person name="Calvi B.R."/>
            <person name="Bernardo de Carvalho A."/>
            <person name="Caspi A."/>
            <person name="Castrezana S."/>
            <person name="Celniker S.E."/>
            <person name="Chang J.L."/>
            <person name="Chapple C."/>
            <person name="Chatterji S."/>
            <person name="Chinwalla A."/>
            <person name="Civetta A."/>
            <person name="Clifton S.W."/>
            <person name="Comeron J.M."/>
            <person name="Costello J.C."/>
            <person name="Coyne J.A."/>
            <person name="Daub J."/>
            <person name="David R.G."/>
            <person name="Delcher A.L."/>
            <person name="Delehaunty K."/>
            <person name="Do C.B."/>
            <person name="Ebling H."/>
            <person name="Edwards K."/>
            <person name="Eickbush T."/>
            <person name="Evans J.D."/>
            <person name="Filipski A."/>
            <person name="Findeiss S."/>
            <person name="Freyhult E."/>
            <person name="Fulton L."/>
            <person name="Fulton R."/>
            <person name="Garcia A.C."/>
            <person name="Gardiner A."/>
            <person name="Garfield D.A."/>
            <person name="Garvin B.E."/>
            <person name="Gibson G."/>
            <person name="Gilbert D."/>
            <person name="Gnerre S."/>
            <person name="Godfrey J."/>
            <person name="Good R."/>
            <person name="Gotea V."/>
            <person name="Gravely B."/>
            <person name="Greenberg A.J."/>
            <person name="Griffiths-Jones S."/>
            <person name="Gross S."/>
            <person name="Guigo R."/>
            <person name="Gustafson E.A."/>
            <person name="Haerty W."/>
            <person name="Hahn M.W."/>
            <person name="Halligan D.L."/>
            <person name="Halpern A.L."/>
            <person name="Halter G.M."/>
            <person name="Han M.V."/>
            <person name="Heger A."/>
            <person name="Hillier L."/>
            <person name="Hinrichs A.S."/>
            <person name="Holmes I."/>
            <person name="Hoskins R.A."/>
            <person name="Hubisz M.J."/>
            <person name="Hultmark D."/>
            <person name="Huntley M.A."/>
            <person name="Jaffe D.B."/>
            <person name="Jagadeeshan S."/>
            <person name="Jeck W.R."/>
            <person name="Johnson J."/>
            <person name="Jones C.D."/>
            <person name="Jordan W.C."/>
            <person name="Karpen G.H."/>
            <person name="Kataoka E."/>
            <person name="Keightley P.D."/>
            <person name="Kheradpour P."/>
            <person name="Kirkness E.F."/>
            <person name="Koerich L.B."/>
            <person name="Kristiansen K."/>
            <person name="Kudrna D."/>
            <person name="Kulathinal R.J."/>
            <person name="Kumar S."/>
            <person name="Kwok R."/>
            <person name="Lander E."/>
            <person name="Langley C.H."/>
            <person name="Lapoint R."/>
            <person name="Lazzaro B.P."/>
            <person name="Lee S.J."/>
            <person name="Levesque L."/>
            <person name="Li R."/>
            <person name="Lin C.F."/>
            <person name="Lin M.F."/>
            <person name="Lindblad-Toh K."/>
            <person name="Llopart A."/>
            <person name="Long M."/>
            <person name="Low L."/>
            <person name="Lozovsky E."/>
            <person name="Lu J."/>
            <person name="Luo M."/>
            <person name="Machado C.A."/>
            <person name="Makalowski W."/>
            <person name="Marzo M."/>
            <person name="Matsuda M."/>
            <person name="Matzkin L."/>
            <person name="McAllister B."/>
            <person name="McBride C.S."/>
            <person name="McKernan B."/>
            <person name="McKernan K."/>
            <person name="Mendez-Lago M."/>
            <person name="Minx P."/>
            <person name="Mollenhauer M.U."/>
            <person name="Montooth K."/>
            <person name="Mount S.M."/>
            <person name="Mu X."/>
            <person name="Myers E."/>
            <person name="Negre B."/>
            <person name="Newfeld S."/>
            <person name="Nielsen R."/>
            <person name="Noor M.A."/>
            <person name="O'Grady P."/>
            <person name="Pachter L."/>
            <person name="Papaceit M."/>
            <person name="Parisi M.J."/>
            <person name="Parisi M."/>
            <person name="Parts L."/>
            <person name="Pedersen J.S."/>
            <person name="Pesole G."/>
            <person name="Phillippy A.M."/>
            <person name="Ponting C.P."/>
            <person name="Pop M."/>
            <person name="Porcelli D."/>
            <person name="Powell J.R."/>
            <person name="Prohaska S."/>
            <person name="Pruitt K."/>
            <person name="Puig M."/>
            <person name="Quesneville H."/>
            <person name="Ram K.R."/>
            <person name="Rand D."/>
            <person name="Rasmussen M.D."/>
            <person name="Reed L.K."/>
            <person name="Reenan R."/>
            <person name="Reily A."/>
            <person name="Remington K.A."/>
            <person name="Rieger T.T."/>
            <person name="Ritchie M.G."/>
            <person name="Robin C."/>
            <person name="Rogers Y.H."/>
            <person name="Rohde C."/>
            <person name="Rozas J."/>
            <person name="Rubenfield M.J."/>
            <person name="Ruiz A."/>
            <person name="Russo S."/>
            <person name="Salzberg S.L."/>
            <person name="Sanchez-Gracia A."/>
            <person name="Saranga D.J."/>
            <person name="Sato H."/>
            <person name="Schaeffer S.W."/>
            <person name="Schatz M.C."/>
            <person name="Schlenke T."/>
            <person name="Schwartz R."/>
            <person name="Segarra C."/>
            <person name="Singh R.S."/>
            <person name="Sirot L."/>
            <person name="Sirota M."/>
            <person name="Sisneros N.B."/>
            <person name="Smith C.D."/>
            <person name="Smith T.F."/>
            <person name="Spieth J."/>
            <person name="Stage D.E."/>
            <person name="Stark A."/>
            <person name="Stephan W."/>
            <person name="Strausberg R.L."/>
            <person name="Strempel S."/>
            <person name="Sturgill D."/>
            <person name="Sutton G."/>
            <person name="Sutton G.G."/>
            <person name="Tao W."/>
            <person name="Teichmann S."/>
            <person name="Tobari Y.N."/>
            <person name="Tomimura Y."/>
            <person name="Tsolas J.M."/>
            <person name="Valente V.L."/>
            <person name="Venter E."/>
            <person name="Venter J.C."/>
            <person name="Vicario S."/>
            <person name="Vieira F.G."/>
            <person name="Vilella A.J."/>
            <person name="Villasante A."/>
            <person name="Walenz B."/>
            <person name="Wang J."/>
            <person name="Wasserman M."/>
            <person name="Watts T."/>
            <person name="Wilson D."/>
            <person name="Wilson R.K."/>
            <person name="Wing R.A."/>
            <person name="Wolfner M.F."/>
            <person name="Wong A."/>
            <person name="Wong G.K."/>
            <person name="Wu C.I."/>
            <person name="Wu G."/>
            <person name="Yamamoto D."/>
            <person name="Yang H.P."/>
            <person name="Yang S.P."/>
            <person name="Yorke J.A."/>
            <person name="Yoshida K."/>
            <person name="Zdobnov E."/>
            <person name="Zhang P."/>
            <person name="Zhang Y."/>
            <person name="Zimin A.V."/>
            <person name="Baldwin J."/>
            <person name="Abdouelleil A."/>
            <person name="Abdulkadir J."/>
            <person name="Abebe A."/>
            <person name="Abera B."/>
            <person name="Abreu J."/>
            <person name="Acer S.C."/>
            <person name="Aftuck L."/>
            <person name="Alexander A."/>
            <person name="An P."/>
            <person name="Anderson E."/>
            <person name="Anderson S."/>
            <person name="Arachi H."/>
            <person name="Azer M."/>
            <person name="Bachantsang P."/>
            <person name="Barry A."/>
            <person name="Bayul T."/>
            <person name="Berlin A."/>
            <person name="Bessette D."/>
            <person name="Bloom T."/>
            <person name="Blye J."/>
            <person name="Boguslavskiy L."/>
            <person name="Bonnet C."/>
            <person name="Boukhgalter B."/>
            <person name="Bourzgui I."/>
            <person name="Brown A."/>
            <person name="Cahill P."/>
            <person name="Channer S."/>
            <person name="Cheshatsang Y."/>
            <person name="Chuda L."/>
            <person name="Citroen M."/>
            <person name="Collymore A."/>
            <person name="Cooke P."/>
            <person name="Costello M."/>
            <person name="D'Aco K."/>
            <person name="Daza R."/>
            <person name="De Haan G."/>
            <person name="DeGray S."/>
            <person name="DeMaso C."/>
            <person name="Dhargay N."/>
            <person name="Dooley K."/>
            <person name="Dooley E."/>
            <person name="Doricent M."/>
            <person name="Dorje P."/>
            <person name="Dorjee K."/>
            <person name="Dupes A."/>
            <person name="Elong R."/>
            <person name="Falk J."/>
            <person name="Farina A."/>
            <person name="Faro S."/>
            <person name="Ferguson D."/>
            <person name="Fisher S."/>
            <person name="Foley C.D."/>
            <person name="Franke A."/>
            <person name="Friedrich D."/>
            <person name="Gadbois L."/>
            <person name="Gearin G."/>
            <person name="Gearin C.R."/>
            <person name="Giannoukos G."/>
            <person name="Goode T."/>
            <person name="Graham J."/>
            <person name="Grandbois E."/>
            <person name="Grewal S."/>
            <person name="Gyaltsen K."/>
            <person name="Hafez N."/>
            <person name="Hagos B."/>
            <person name="Hall J."/>
            <person name="Henson C."/>
            <person name="Hollinger A."/>
            <person name="Honan T."/>
            <person name="Huard M.D."/>
            <person name="Hughes L."/>
            <person name="Hurhula B."/>
            <person name="Husby M.E."/>
            <person name="Kamat A."/>
            <person name="Kanga B."/>
            <person name="Kashin S."/>
            <person name="Khazanovich D."/>
            <person name="Kisner P."/>
            <person name="Lance K."/>
            <person name="Lara M."/>
            <person name="Lee W."/>
            <person name="Lennon N."/>
            <person name="Letendre F."/>
            <person name="LeVine R."/>
            <person name="Lipovsky A."/>
            <person name="Liu X."/>
            <person name="Liu J."/>
            <person name="Liu S."/>
            <person name="Lokyitsang T."/>
            <person name="Lokyitsang Y."/>
            <person name="Lubonja R."/>
            <person name="Lui A."/>
            <person name="MacDonald P."/>
            <person name="Magnisalis V."/>
            <person name="Maru K."/>
            <person name="Matthews C."/>
            <person name="McCusker W."/>
            <person name="McDonough S."/>
            <person name="Mehta T."/>
            <person name="Meldrim J."/>
            <person name="Meneus L."/>
            <person name="Mihai O."/>
            <person name="Mihalev A."/>
            <person name="Mihova T."/>
            <person name="Mittelman R."/>
            <person name="Mlenga V."/>
            <person name="Montmayeur A."/>
            <person name="Mulrain L."/>
            <person name="Navidi A."/>
            <person name="Naylor J."/>
            <person name="Negash T."/>
            <person name="Nguyen T."/>
            <person name="Nguyen N."/>
            <person name="Nicol R."/>
            <person name="Norbu C."/>
            <person name="Norbu N."/>
            <person name="Novod N."/>
            <person name="O'Neill B."/>
            <person name="Osman S."/>
            <person name="Markiewicz E."/>
            <person name="Oyono O.L."/>
            <person name="Patti C."/>
            <person name="Phunkhang P."/>
            <person name="Pierre F."/>
            <person name="Priest M."/>
            <person name="Raghuraman S."/>
            <person name="Rege F."/>
            <person name="Reyes R."/>
            <person name="Rise C."/>
            <person name="Rogov P."/>
            <person name="Ross K."/>
            <person name="Ryan E."/>
            <person name="Settipalli S."/>
            <person name="Shea T."/>
            <person name="Sherpa N."/>
            <person name="Shi L."/>
            <person name="Shih D."/>
            <person name="Sparrow T."/>
            <person name="Spaulding J."/>
            <person name="Stalker J."/>
            <person name="Stange-Thomann N."/>
            <person name="Stavropoulos S."/>
            <person name="Stone C."/>
            <person name="Strader C."/>
            <person name="Tesfaye S."/>
            <person name="Thomson T."/>
            <person name="Thoulutsang Y."/>
            <person name="Thoulutsang D."/>
            <person name="Topham K."/>
            <person name="Topping I."/>
            <person name="Tsamla T."/>
            <person name="Vassiliev H."/>
            <person name="Vo A."/>
            <person name="Wangchuk T."/>
            <person name="Wangdi T."/>
            <person name="Weiand M."/>
            <person name="Wilkinson J."/>
            <person name="Wilson A."/>
            <person name="Yadav S."/>
            <person name="Young G."/>
            <person name="Yu Q."/>
            <person name="Zembek L."/>
            <person name="Zhong D."/>
            <person name="Zimmer A."/>
            <person name="Zwirko Z."/>
            <person name="Jaffe D.B."/>
            <person name="Alvarez P."/>
            <person name="Brockman W."/>
            <person name="Butler J."/>
            <person name="Chin C."/>
            <person name="Gnerre S."/>
            <person name="Grabherr M."/>
            <person name="Kleber M."/>
            <person name="Mauceli E."/>
            <person name="MacCallum I."/>
        </authorList>
    </citation>
    <scope>NUCLEOTIDE SEQUENCE [LARGE SCALE GENOMIC DNA]</scope>
    <source>
        <strain evidence="12">Tucson 14030-0811.24</strain>
    </source>
</reference>
<keyword evidence="6 10" id="KW-0472">Membrane</keyword>
<dbReference type="GO" id="GO:0005886">
    <property type="term" value="C:plasma membrane"/>
    <property type="evidence" value="ECO:0007669"/>
    <property type="project" value="UniProtKB-SubCell"/>
</dbReference>
<evidence type="ECO:0000313" key="12">
    <source>
        <dbReference type="Proteomes" id="UP000007798"/>
    </source>
</evidence>
<dbReference type="HOGENOM" id="CLU_043581_1_0_1"/>
<sequence length="447" mass="52127">MWQNGGTAFKPDANILRHLKAKRQKQRAVAEVKLRCLWGHSRNFEDLDTFHRAIRPYLCLAQIFGIMPLSNVLSRDPQEVKFRMRSMGMVFTVLFLLLGGLKTIIVADRLLTVGLNAKNMEGLFFFIMGMIICACFVSFARCWSRLIVPWSCLDILMLFPPYLPPRRSLKYKLRLLGSCLSIVAMVEHALYYASGYYSYRMHVVHCHTNHSRITFASYVEKEFADIFQIIPYNIISVFYAFFLNGTFTFIWNFMDLFIMLVSLGLAQRFQQFSKRVLKLANCFVPDALWSDIRMDHVRLCELLELVDFSMSVIILISCLNNVYFICNALLAIFTKLRYTINYIYFWYSLIFLLARTFLVFLCASQINEASRLPLKVLYMIPSESWSQEVQRFAQQITNEYIALSGCRLFYLTRKSFFGMMATLVTYEFMLLQLDAKNRRAGLPELCA</sequence>
<protein>
    <recommendedName>
        <fullName evidence="9">Gustatory receptor</fullName>
    </recommendedName>
</protein>
<evidence type="ECO:0000256" key="5">
    <source>
        <dbReference type="ARBA" id="ARBA00022989"/>
    </source>
</evidence>
<keyword evidence="4 10" id="KW-0812">Transmembrane</keyword>
<dbReference type="STRING" id="7260.B4MMP4"/>
<dbReference type="PhylomeDB" id="B4MMP4"/>
<evidence type="ECO:0000256" key="7">
    <source>
        <dbReference type="ARBA" id="ARBA00023170"/>
    </source>
</evidence>
<dbReference type="AlphaFoldDB" id="B4MMP4"/>
<dbReference type="EMBL" id="CH963847">
    <property type="protein sequence ID" value="EDW73450.1"/>
    <property type="molecule type" value="Genomic_DNA"/>
</dbReference>
<keyword evidence="7 9" id="KW-0675">Receptor</keyword>
<feature type="transmembrane region" description="Helical" evidence="10">
    <location>
        <begin position="344"/>
        <end position="366"/>
    </location>
</feature>
<organism evidence="11 12">
    <name type="scientific">Drosophila willistoni</name>
    <name type="common">Fruit fly</name>
    <dbReference type="NCBI Taxonomy" id="7260"/>
    <lineage>
        <taxon>Eukaryota</taxon>
        <taxon>Metazoa</taxon>
        <taxon>Ecdysozoa</taxon>
        <taxon>Arthropoda</taxon>
        <taxon>Hexapoda</taxon>
        <taxon>Insecta</taxon>
        <taxon>Pterygota</taxon>
        <taxon>Neoptera</taxon>
        <taxon>Endopterygota</taxon>
        <taxon>Diptera</taxon>
        <taxon>Brachycera</taxon>
        <taxon>Muscomorpha</taxon>
        <taxon>Ephydroidea</taxon>
        <taxon>Drosophilidae</taxon>
        <taxon>Drosophila</taxon>
        <taxon>Sophophora</taxon>
    </lineage>
</organism>
<feature type="transmembrane region" description="Helical" evidence="10">
    <location>
        <begin position="86"/>
        <end position="111"/>
    </location>
</feature>
<feature type="transmembrane region" description="Helical" evidence="10">
    <location>
        <begin position="226"/>
        <end position="242"/>
    </location>
</feature>
<dbReference type="Pfam" id="PF06151">
    <property type="entry name" value="Trehalose_recp"/>
    <property type="match status" value="1"/>
</dbReference>
<comment type="subcellular location">
    <subcellularLocation>
        <location evidence="1">Cell membrane</location>
        <topology evidence="1">Multi-pass membrane protein</topology>
    </subcellularLocation>
</comment>
<dbReference type="eggNOG" id="ENOG502QTKP">
    <property type="taxonomic scope" value="Eukaryota"/>
</dbReference>
<dbReference type="InParanoid" id="B4MMP4"/>
<gene>
    <name evidence="11" type="primary">Dwil\GK16641</name>
    <name evidence="11" type="ORF">Dwil_GK16641</name>
</gene>
<keyword evidence="8 9" id="KW-0807">Transducer</keyword>
<evidence type="ECO:0000256" key="4">
    <source>
        <dbReference type="ARBA" id="ARBA00022692"/>
    </source>
</evidence>
<dbReference type="FunCoup" id="B4MMP4">
    <property type="interactions" value="3"/>
</dbReference>
<dbReference type="GO" id="GO:0033041">
    <property type="term" value="F:sweet taste receptor activity"/>
    <property type="evidence" value="ECO:0007669"/>
    <property type="project" value="TreeGrafter"/>
</dbReference>
<dbReference type="OrthoDB" id="5800391at2759"/>
<evidence type="ECO:0000256" key="9">
    <source>
        <dbReference type="PIRNR" id="PIRNR038981"/>
    </source>
</evidence>